<dbReference type="PANTHER" id="PTHR31303">
    <property type="entry name" value="CTP-DEPENDENT DIACYLGLYCEROL KINASE 1"/>
    <property type="match status" value="1"/>
</dbReference>
<dbReference type="GO" id="GO:0016301">
    <property type="term" value="F:kinase activity"/>
    <property type="evidence" value="ECO:0007669"/>
    <property type="project" value="UniProtKB-KW"/>
</dbReference>
<keyword evidence="1" id="KW-0812">Transmembrane</keyword>
<feature type="transmembrane region" description="Helical" evidence="1">
    <location>
        <begin position="45"/>
        <end position="67"/>
    </location>
</feature>
<evidence type="ECO:0000313" key="3">
    <source>
        <dbReference type="Proteomes" id="UP001596414"/>
    </source>
</evidence>
<keyword evidence="1" id="KW-1133">Transmembrane helix</keyword>
<name>A0ABD5X8V3_9EURY</name>
<sequence length="216" mass="23269">MATLPLENSERMGAASAEQGESLLLKGEIARRIVHASGSTVPAPYLIGIATWLQTQALFVLGAAIALSLEGLRHTGIIDWRIYDYLTREYEQDNIAGYALYMLSSAAVVLIFEPRVAVPAVLMLTIGDPISGLVASDEFRQVKRPRALATMFLISATLAWPFLHEYPLAVILGAVAATVADGYTLVVWTYVIDDNLTITTAGATAMVIGIELTAFI</sequence>
<organism evidence="2 3">
    <name type="scientific">Halovenus rubra</name>
    <dbReference type="NCBI Taxonomy" id="869890"/>
    <lineage>
        <taxon>Archaea</taxon>
        <taxon>Methanobacteriati</taxon>
        <taxon>Methanobacteriota</taxon>
        <taxon>Stenosarchaea group</taxon>
        <taxon>Halobacteria</taxon>
        <taxon>Halobacteriales</taxon>
        <taxon>Haloarculaceae</taxon>
        <taxon>Halovenus</taxon>
    </lineage>
</organism>
<dbReference type="Proteomes" id="UP001596414">
    <property type="component" value="Unassembled WGS sequence"/>
</dbReference>
<accession>A0ABD5X8V3</accession>
<protein>
    <submittedName>
        <fullName evidence="2">Dolichol kinase</fullName>
    </submittedName>
</protein>
<keyword evidence="2" id="KW-0808">Transferase</keyword>
<evidence type="ECO:0000256" key="1">
    <source>
        <dbReference type="SAM" id="Phobius"/>
    </source>
</evidence>
<gene>
    <name evidence="2" type="ORF">ACFQJ7_16550</name>
</gene>
<feature type="transmembrane region" description="Helical" evidence="1">
    <location>
        <begin position="95"/>
        <end position="112"/>
    </location>
</feature>
<feature type="transmembrane region" description="Helical" evidence="1">
    <location>
        <begin position="169"/>
        <end position="191"/>
    </location>
</feature>
<proteinExistence type="predicted"/>
<evidence type="ECO:0000313" key="2">
    <source>
        <dbReference type="EMBL" id="MFC7127605.1"/>
    </source>
</evidence>
<feature type="transmembrane region" description="Helical" evidence="1">
    <location>
        <begin position="147"/>
        <end position="163"/>
    </location>
</feature>
<dbReference type="InterPro" id="IPR037997">
    <property type="entry name" value="Dgk1-like"/>
</dbReference>
<comment type="caution">
    <text evidence="2">The sequence shown here is derived from an EMBL/GenBank/DDBJ whole genome shotgun (WGS) entry which is preliminary data.</text>
</comment>
<dbReference type="AlphaFoldDB" id="A0ABD5X8V3"/>
<keyword evidence="1" id="KW-0472">Membrane</keyword>
<reference evidence="2 3" key="1">
    <citation type="journal article" date="2014" name="Int. J. Syst. Evol. Microbiol.">
        <title>Complete genome sequence of Corynebacterium casei LMG S-19264T (=DSM 44701T), isolated from a smear-ripened cheese.</title>
        <authorList>
            <consortium name="US DOE Joint Genome Institute (JGI-PGF)"/>
            <person name="Walter F."/>
            <person name="Albersmeier A."/>
            <person name="Kalinowski J."/>
            <person name="Ruckert C."/>
        </authorList>
    </citation>
    <scope>NUCLEOTIDE SEQUENCE [LARGE SCALE GENOMIC DNA]</scope>
    <source>
        <strain evidence="2 3">CGMCC 4.7215</strain>
    </source>
</reference>
<dbReference type="EMBL" id="JBHSZQ010000051">
    <property type="protein sequence ID" value="MFC7127605.1"/>
    <property type="molecule type" value="Genomic_DNA"/>
</dbReference>
<dbReference type="PANTHER" id="PTHR31303:SF1">
    <property type="entry name" value="CTP-DEPENDENT DIACYLGLYCEROL KINASE 1"/>
    <property type="match status" value="1"/>
</dbReference>
<feature type="transmembrane region" description="Helical" evidence="1">
    <location>
        <begin position="118"/>
        <end position="135"/>
    </location>
</feature>
<dbReference type="RefSeq" id="WP_368407975.1">
    <property type="nucleotide sequence ID" value="NZ_JAODIY010000001.1"/>
</dbReference>
<keyword evidence="2" id="KW-0418">Kinase</keyword>